<sequence length="52" mass="6057">MLFLSGTARRLLRQRRPTPPDEHRVPRSGFNNQLKVDGSQQMRDKGIQHNDT</sequence>
<dbReference type="EMBL" id="KU998246">
    <property type="protein sequence ID" value="ANA86586.1"/>
    <property type="molecule type" value="Genomic_DNA"/>
</dbReference>
<name>A0A160DF41_9CAUD</name>
<dbReference type="KEGG" id="vg:28803303"/>
<evidence type="ECO:0000256" key="1">
    <source>
        <dbReference type="SAM" id="MobiDB-lite"/>
    </source>
</evidence>
<evidence type="ECO:0000313" key="2">
    <source>
        <dbReference type="EMBL" id="ANA86586.1"/>
    </source>
</evidence>
<dbReference type="GeneID" id="28803303"/>
<dbReference type="Proteomes" id="UP000203982">
    <property type="component" value="Segment"/>
</dbReference>
<dbReference type="RefSeq" id="YP_009273123.1">
    <property type="nucleotide sequence ID" value="NC_030901.1"/>
</dbReference>
<feature type="compositionally biased region" description="Polar residues" evidence="1">
    <location>
        <begin position="29"/>
        <end position="41"/>
    </location>
</feature>
<keyword evidence="3" id="KW-1185">Reference proteome</keyword>
<feature type="region of interest" description="Disordered" evidence="1">
    <location>
        <begin position="1"/>
        <end position="52"/>
    </location>
</feature>
<reference evidence="2 3" key="1">
    <citation type="submission" date="2016-03" db="EMBL/GenBank/DDBJ databases">
        <authorList>
            <person name="Montgomery M.T."/>
            <person name="Guerrero C.A."/>
            <person name="Mavrich T.N."/>
            <person name="Pope W.H."/>
            <person name="Garlena R.A."/>
            <person name="Russell D.A."/>
            <person name="Jacobs-Sera D."/>
            <person name="Hendrix R.W."/>
            <person name="Hatfull G.F."/>
        </authorList>
    </citation>
    <scope>NUCLEOTIDE SEQUENCE [LARGE SCALE GENOMIC DNA]</scope>
</reference>
<evidence type="ECO:0000313" key="3">
    <source>
        <dbReference type="Proteomes" id="UP000203982"/>
    </source>
</evidence>
<accession>A0A160DF41</accession>
<gene>
    <name evidence="2" type="primary">88</name>
    <name evidence="2" type="ORF">PBI_CLUBL_88</name>
</gene>
<feature type="compositionally biased region" description="Basic and acidic residues" evidence="1">
    <location>
        <begin position="42"/>
        <end position="52"/>
    </location>
</feature>
<proteinExistence type="predicted"/>
<protein>
    <submittedName>
        <fullName evidence="2">Uncharacterized protein</fullName>
    </submittedName>
</protein>
<organism evidence="2 3">
    <name type="scientific">Gordonia phage ClubL</name>
    <dbReference type="NCBI Taxonomy" id="1838065"/>
    <lineage>
        <taxon>Viruses</taxon>
        <taxon>Duplodnaviria</taxon>
        <taxon>Heunggongvirae</taxon>
        <taxon>Uroviricota</taxon>
        <taxon>Caudoviricetes</taxon>
        <taxon>Smoothievirus</taxon>
        <taxon>Smoothievirus clubL</taxon>
    </lineage>
</organism>